<reference evidence="1" key="1">
    <citation type="submission" date="2018-05" db="EMBL/GenBank/DDBJ databases">
        <authorList>
            <person name="Lanie J.A."/>
            <person name="Ng W.-L."/>
            <person name="Kazmierczak K.M."/>
            <person name="Andrzejewski T.M."/>
            <person name="Davidsen T.M."/>
            <person name="Wayne K.J."/>
            <person name="Tettelin H."/>
            <person name="Glass J.I."/>
            <person name="Rusch D."/>
            <person name="Podicherti R."/>
            <person name="Tsui H.-C.T."/>
            <person name="Winkler M.E."/>
        </authorList>
    </citation>
    <scope>NUCLEOTIDE SEQUENCE</scope>
</reference>
<organism evidence="1">
    <name type="scientific">marine metagenome</name>
    <dbReference type="NCBI Taxonomy" id="408172"/>
    <lineage>
        <taxon>unclassified sequences</taxon>
        <taxon>metagenomes</taxon>
        <taxon>ecological metagenomes</taxon>
    </lineage>
</organism>
<sequence>MNISKNRKRVVALLGAIFAVGALSASAATLGGISFKNVRKDMDCYRQSFVDGIVFPPSI</sequence>
<dbReference type="EMBL" id="UINC01001015">
    <property type="protein sequence ID" value="SUZ67550.1"/>
    <property type="molecule type" value="Genomic_DNA"/>
</dbReference>
<proteinExistence type="predicted"/>
<gene>
    <name evidence="1" type="ORF">METZ01_LOCUS20404</name>
</gene>
<dbReference type="AlphaFoldDB" id="A0A381PKR6"/>
<evidence type="ECO:0000313" key="1">
    <source>
        <dbReference type="EMBL" id="SUZ67550.1"/>
    </source>
</evidence>
<accession>A0A381PKR6</accession>
<name>A0A381PKR6_9ZZZZ</name>
<protein>
    <submittedName>
        <fullName evidence="1">Uncharacterized protein</fullName>
    </submittedName>
</protein>